<dbReference type="InterPro" id="IPR036565">
    <property type="entry name" value="Mur-like_cat_sf"/>
</dbReference>
<keyword evidence="6" id="KW-0460">Magnesium</keyword>
<dbReference type="GO" id="GO:0005524">
    <property type="term" value="F:ATP binding"/>
    <property type="evidence" value="ECO:0007669"/>
    <property type="project" value="UniProtKB-KW"/>
</dbReference>
<dbReference type="Gene3D" id="3.90.190.20">
    <property type="entry name" value="Mur ligase, C-terminal domain"/>
    <property type="match status" value="1"/>
</dbReference>
<dbReference type="InterPro" id="IPR036615">
    <property type="entry name" value="Mur_ligase_C_dom_sf"/>
</dbReference>
<feature type="domain" description="Mur ligase central" evidence="8">
    <location>
        <begin position="42"/>
        <end position="208"/>
    </location>
</feature>
<evidence type="ECO:0000256" key="1">
    <source>
        <dbReference type="ARBA" id="ARBA00008276"/>
    </source>
</evidence>
<evidence type="ECO:0000256" key="4">
    <source>
        <dbReference type="ARBA" id="ARBA00022741"/>
    </source>
</evidence>
<dbReference type="GO" id="GO:0008841">
    <property type="term" value="F:dihydrofolate synthase activity"/>
    <property type="evidence" value="ECO:0007669"/>
    <property type="project" value="TreeGrafter"/>
</dbReference>
<dbReference type="SUPFAM" id="SSF53244">
    <property type="entry name" value="MurD-like peptide ligases, peptide-binding domain"/>
    <property type="match status" value="1"/>
</dbReference>
<keyword evidence="2" id="KW-0436">Ligase</keyword>
<dbReference type="GO" id="GO:0005829">
    <property type="term" value="C:cytosol"/>
    <property type="evidence" value="ECO:0007669"/>
    <property type="project" value="TreeGrafter"/>
</dbReference>
<dbReference type="PhylomeDB" id="A0A0G4HIZ1"/>
<evidence type="ECO:0000256" key="6">
    <source>
        <dbReference type="ARBA" id="ARBA00022842"/>
    </source>
</evidence>
<proteinExistence type="inferred from homology"/>
<dbReference type="NCBIfam" id="TIGR01499">
    <property type="entry name" value="folC"/>
    <property type="match status" value="1"/>
</dbReference>
<accession>A0A0G4HIZ1</accession>
<evidence type="ECO:0000259" key="8">
    <source>
        <dbReference type="Pfam" id="PF08245"/>
    </source>
</evidence>
<evidence type="ECO:0000256" key="7">
    <source>
        <dbReference type="SAM" id="MobiDB-lite"/>
    </source>
</evidence>
<evidence type="ECO:0000256" key="5">
    <source>
        <dbReference type="ARBA" id="ARBA00022840"/>
    </source>
</evidence>
<protein>
    <recommendedName>
        <fullName evidence="8">Mur ligase central domain-containing protein</fullName>
    </recommendedName>
</protein>
<comment type="similarity">
    <text evidence="1">Belongs to the folylpolyglutamate synthase family.</text>
</comment>
<dbReference type="GO" id="GO:0005739">
    <property type="term" value="C:mitochondrion"/>
    <property type="evidence" value="ECO:0007669"/>
    <property type="project" value="TreeGrafter"/>
</dbReference>
<evidence type="ECO:0000256" key="3">
    <source>
        <dbReference type="ARBA" id="ARBA00022723"/>
    </source>
</evidence>
<dbReference type="InterPro" id="IPR013221">
    <property type="entry name" value="Mur_ligase_cen"/>
</dbReference>
<dbReference type="PANTHER" id="PTHR11136">
    <property type="entry name" value="FOLYLPOLYGLUTAMATE SYNTHASE-RELATED"/>
    <property type="match status" value="1"/>
</dbReference>
<keyword evidence="3" id="KW-0479">Metal-binding</keyword>
<gene>
    <name evidence="9" type="ORF">Cvel_7062</name>
</gene>
<evidence type="ECO:0000256" key="2">
    <source>
        <dbReference type="ARBA" id="ARBA00022598"/>
    </source>
</evidence>
<dbReference type="PROSITE" id="PS01012">
    <property type="entry name" value="FOLYLPOLYGLU_SYNT_2"/>
    <property type="match status" value="1"/>
</dbReference>
<keyword evidence="5" id="KW-0067">ATP-binding</keyword>
<evidence type="ECO:0000313" key="9">
    <source>
        <dbReference type="EMBL" id="CEM44168.1"/>
    </source>
</evidence>
<dbReference type="PANTHER" id="PTHR11136:SF0">
    <property type="entry name" value="DIHYDROFOLATE SYNTHETASE-RELATED"/>
    <property type="match status" value="1"/>
</dbReference>
<name>A0A0G4HIZ1_9ALVE</name>
<dbReference type="VEuPathDB" id="CryptoDB:Cvel_7062"/>
<feature type="compositionally biased region" description="Low complexity" evidence="7">
    <location>
        <begin position="491"/>
        <end position="515"/>
    </location>
</feature>
<feature type="region of interest" description="Disordered" evidence="7">
    <location>
        <begin position="403"/>
        <end position="428"/>
    </location>
</feature>
<feature type="region of interest" description="Disordered" evidence="7">
    <location>
        <begin position="491"/>
        <end position="527"/>
    </location>
</feature>
<dbReference type="GO" id="GO:0004326">
    <property type="term" value="F:tetrahydrofolylpolyglutamate synthase activity"/>
    <property type="evidence" value="ECO:0007669"/>
    <property type="project" value="InterPro"/>
</dbReference>
<dbReference type="InterPro" id="IPR018109">
    <property type="entry name" value="Folylpolyglutamate_synth_CS"/>
</dbReference>
<organism evidence="9">
    <name type="scientific">Chromera velia CCMP2878</name>
    <dbReference type="NCBI Taxonomy" id="1169474"/>
    <lineage>
        <taxon>Eukaryota</taxon>
        <taxon>Sar</taxon>
        <taxon>Alveolata</taxon>
        <taxon>Colpodellida</taxon>
        <taxon>Chromeraceae</taxon>
        <taxon>Chromera</taxon>
    </lineage>
</organism>
<dbReference type="Pfam" id="PF08245">
    <property type="entry name" value="Mur_ligase_M"/>
    <property type="match status" value="1"/>
</dbReference>
<dbReference type="InterPro" id="IPR001645">
    <property type="entry name" value="Folylpolyglutamate_synth"/>
</dbReference>
<dbReference type="SUPFAM" id="SSF53623">
    <property type="entry name" value="MurD-like peptide ligases, catalytic domain"/>
    <property type="match status" value="1"/>
</dbReference>
<dbReference type="EMBL" id="CDMZ01002858">
    <property type="protein sequence ID" value="CEM44168.1"/>
    <property type="molecule type" value="Genomic_DNA"/>
</dbReference>
<dbReference type="Gene3D" id="3.40.1190.10">
    <property type="entry name" value="Mur-like, catalytic domain"/>
    <property type="match status" value="1"/>
</dbReference>
<reference evidence="9" key="1">
    <citation type="submission" date="2014-11" db="EMBL/GenBank/DDBJ databases">
        <authorList>
            <person name="Otto D Thomas"/>
            <person name="Naeem Raeece"/>
        </authorList>
    </citation>
    <scope>NUCLEOTIDE SEQUENCE</scope>
</reference>
<keyword evidence="4" id="KW-0547">Nucleotide-binding</keyword>
<sequence length="555" mass="59552">MSYRECLKRLFESHAVKMGIINSRKIAELTGNPHTRFKSIHIAGTNGKGSTSTKLATALTLHGYKTGLFTSPHLCTFRERIRVNGEMISEKEVVELATKILDLSDQNGMQMTFFEICTQIALMHFEREKVDWAVVECGLGGRLDATNLLSPDLSLISSIGWDHMAILGDTLEKIAGEKAGIIKKGIPVVVGPQAASFDVIRETAEKEGAPFIPVAEGPEGESFDEENKRTARTALDTLRLPLEEETVRKALSALPPLRLHVLSPDAVQTAAAAVGCAEDKKKGIGVPSGVMLDVGHNATALERLSGVLRSELLSKGGGDGRRRGVHMVVGLSKERDAKVLLSLLKSLEGDLKSLRFVASEHPRAKNFSAVLEDLKAHPEAEGKGERSEGEMIERLKRLLLEGAEPRPLSSSSETPPPPHGESQKGVASLSAREALHRAFESAGAEGDAVCVCGTFFIFKEVLEAMKLLDLAACDDVEMNEPSVAVGGLSVSAPTSSSSSPKTFSNFDAAEGGTTEFEGEGGKAGQRQLQGCPLLRGDTERDPLGLFTGVHFGHYN</sequence>
<dbReference type="AlphaFoldDB" id="A0A0G4HIZ1"/>
<dbReference type="GO" id="GO:0046872">
    <property type="term" value="F:metal ion binding"/>
    <property type="evidence" value="ECO:0007669"/>
    <property type="project" value="UniProtKB-KW"/>
</dbReference>